<feature type="domain" description="Protein kinase" evidence="9">
    <location>
        <begin position="137"/>
        <end position="547"/>
    </location>
</feature>
<dbReference type="GO" id="GO:0005634">
    <property type="term" value="C:nucleus"/>
    <property type="evidence" value="ECO:0007669"/>
    <property type="project" value="TreeGrafter"/>
</dbReference>
<keyword evidence="8" id="KW-0175">Coiled coil</keyword>
<gene>
    <name evidence="10" type="ORF">GSOID_T00013529001</name>
</gene>
<evidence type="ECO:0000256" key="1">
    <source>
        <dbReference type="ARBA" id="ARBA00012513"/>
    </source>
</evidence>
<evidence type="ECO:0000256" key="8">
    <source>
        <dbReference type="SAM" id="Coils"/>
    </source>
</evidence>
<organism evidence="10">
    <name type="scientific">Oikopleura dioica</name>
    <name type="common">Tunicate</name>
    <dbReference type="NCBI Taxonomy" id="34765"/>
    <lineage>
        <taxon>Eukaryota</taxon>
        <taxon>Metazoa</taxon>
        <taxon>Chordata</taxon>
        <taxon>Tunicata</taxon>
        <taxon>Appendicularia</taxon>
        <taxon>Copelata</taxon>
        <taxon>Oikopleuridae</taxon>
        <taxon>Oikopleura</taxon>
    </lineage>
</organism>
<keyword evidence="6 7" id="KW-0067">ATP-binding</keyword>
<dbReference type="AlphaFoldDB" id="E4WYJ2"/>
<dbReference type="Gene3D" id="1.10.510.10">
    <property type="entry name" value="Transferase(Phosphotransferase) domain 1"/>
    <property type="match status" value="1"/>
</dbReference>
<feature type="coiled-coil region" evidence="8">
    <location>
        <begin position="566"/>
        <end position="600"/>
    </location>
</feature>
<dbReference type="InterPro" id="IPR011009">
    <property type="entry name" value="Kinase-like_dom_sf"/>
</dbReference>
<protein>
    <recommendedName>
        <fullName evidence="1">non-specific serine/threonine protein kinase</fullName>
        <ecNumber evidence="1">2.7.11.1</ecNumber>
    </recommendedName>
</protein>
<dbReference type="Proteomes" id="UP000001307">
    <property type="component" value="Unassembled WGS sequence"/>
</dbReference>
<proteinExistence type="predicted"/>
<dbReference type="PANTHER" id="PTHR11042">
    <property type="entry name" value="EUKARYOTIC TRANSLATION INITIATION FACTOR 2-ALPHA KINASE EIF2-ALPHA KINASE -RELATED"/>
    <property type="match status" value="1"/>
</dbReference>
<keyword evidence="4 7" id="KW-0547">Nucleotide-binding</keyword>
<evidence type="ECO:0000256" key="7">
    <source>
        <dbReference type="PROSITE-ProRule" id="PRU10141"/>
    </source>
</evidence>
<reference evidence="10" key="1">
    <citation type="journal article" date="2010" name="Science">
        <title>Plasticity of animal genome architecture unmasked by rapid evolution of a pelagic tunicate.</title>
        <authorList>
            <person name="Denoeud F."/>
            <person name="Henriet S."/>
            <person name="Mungpakdee S."/>
            <person name="Aury J.M."/>
            <person name="Da Silva C."/>
            <person name="Brinkmann H."/>
            <person name="Mikhaleva J."/>
            <person name="Olsen L.C."/>
            <person name="Jubin C."/>
            <person name="Canestro C."/>
            <person name="Bouquet J.M."/>
            <person name="Danks G."/>
            <person name="Poulain J."/>
            <person name="Campsteijn C."/>
            <person name="Adamski M."/>
            <person name="Cross I."/>
            <person name="Yadetie F."/>
            <person name="Muffato M."/>
            <person name="Louis A."/>
            <person name="Butcher S."/>
            <person name="Tsagkogeorga G."/>
            <person name="Konrad A."/>
            <person name="Singh S."/>
            <person name="Jensen M.F."/>
            <person name="Cong E.H."/>
            <person name="Eikeseth-Otteraa H."/>
            <person name="Noel B."/>
            <person name="Anthouard V."/>
            <person name="Porcel B.M."/>
            <person name="Kachouri-Lafond R."/>
            <person name="Nishino A."/>
            <person name="Ugolini M."/>
            <person name="Chourrout P."/>
            <person name="Nishida H."/>
            <person name="Aasland R."/>
            <person name="Huzurbazar S."/>
            <person name="Westhof E."/>
            <person name="Delsuc F."/>
            <person name="Lehrach H."/>
            <person name="Reinhardt R."/>
            <person name="Weissenbach J."/>
            <person name="Roy S.W."/>
            <person name="Artiguenave F."/>
            <person name="Postlethwait J.H."/>
            <person name="Manak J.R."/>
            <person name="Thompson E.M."/>
            <person name="Jaillon O."/>
            <person name="Du Pasquier L."/>
            <person name="Boudinot P."/>
            <person name="Liberles D.A."/>
            <person name="Volff J.N."/>
            <person name="Philippe H."/>
            <person name="Lenhard B."/>
            <person name="Roest Crollius H."/>
            <person name="Wincker P."/>
            <person name="Chourrout D."/>
        </authorList>
    </citation>
    <scope>NUCLEOTIDE SEQUENCE [LARGE SCALE GENOMIC DNA]</scope>
</reference>
<dbReference type="Gene3D" id="3.30.200.20">
    <property type="entry name" value="Phosphorylase Kinase, domain 1"/>
    <property type="match status" value="1"/>
</dbReference>
<accession>E4WYJ2</accession>
<keyword evidence="2" id="KW-0723">Serine/threonine-protein kinase</keyword>
<dbReference type="GO" id="GO:0005524">
    <property type="term" value="F:ATP binding"/>
    <property type="evidence" value="ECO:0007669"/>
    <property type="project" value="UniProtKB-UniRule"/>
</dbReference>
<dbReference type="InterPro" id="IPR050339">
    <property type="entry name" value="CC_SR_Kinase"/>
</dbReference>
<dbReference type="FunCoup" id="E4WYJ2">
    <property type="interactions" value="56"/>
</dbReference>
<dbReference type="GO" id="GO:0004694">
    <property type="term" value="F:eukaryotic translation initiation factor 2alpha kinase activity"/>
    <property type="evidence" value="ECO:0007669"/>
    <property type="project" value="TreeGrafter"/>
</dbReference>
<dbReference type="PROSITE" id="PS00107">
    <property type="entry name" value="PROTEIN_KINASE_ATP"/>
    <property type="match status" value="1"/>
</dbReference>
<evidence type="ECO:0000256" key="6">
    <source>
        <dbReference type="ARBA" id="ARBA00022840"/>
    </source>
</evidence>
<dbReference type="SUPFAM" id="SSF56112">
    <property type="entry name" value="Protein kinase-like (PK-like)"/>
    <property type="match status" value="1"/>
</dbReference>
<dbReference type="InParanoid" id="E4WYJ2"/>
<dbReference type="EC" id="2.7.11.1" evidence="1"/>
<keyword evidence="11" id="KW-1185">Reference proteome</keyword>
<feature type="binding site" evidence="7">
    <location>
        <position position="167"/>
    </location>
    <ligand>
        <name>ATP</name>
        <dbReference type="ChEBI" id="CHEBI:30616"/>
    </ligand>
</feature>
<dbReference type="PANTHER" id="PTHR11042:SF160">
    <property type="entry name" value="EUKARYOTIC TRANSLATION INITIATION FACTOR 2-ALPHA KINASE 1"/>
    <property type="match status" value="1"/>
</dbReference>
<evidence type="ECO:0000256" key="5">
    <source>
        <dbReference type="ARBA" id="ARBA00022777"/>
    </source>
</evidence>
<evidence type="ECO:0000259" key="9">
    <source>
        <dbReference type="PROSITE" id="PS50011"/>
    </source>
</evidence>
<keyword evidence="5" id="KW-0418">Kinase</keyword>
<evidence type="ECO:0000256" key="3">
    <source>
        <dbReference type="ARBA" id="ARBA00022679"/>
    </source>
</evidence>
<evidence type="ECO:0000256" key="4">
    <source>
        <dbReference type="ARBA" id="ARBA00022741"/>
    </source>
</evidence>
<dbReference type="SMART" id="SM00220">
    <property type="entry name" value="S_TKc"/>
    <property type="match status" value="1"/>
</dbReference>
<evidence type="ECO:0000313" key="11">
    <source>
        <dbReference type="Proteomes" id="UP000001307"/>
    </source>
</evidence>
<keyword evidence="3" id="KW-0808">Transferase</keyword>
<dbReference type="InterPro" id="IPR000719">
    <property type="entry name" value="Prot_kinase_dom"/>
</dbReference>
<sequence>MTKRGRFDSKSGENPFAVCPYVRDNSEKEARDLVQSAGNTLVRRTDREKQDHLYQIIAYFLRNSCKVPENGQLTDQEILKQIENYCIQLNLDFQPIKLSYANKFFHNALAKVLQNNTIPQAGLRSGFRAKQRLNNEFEIIEELGKGGFGKVYKCRHLLDEKIFAVKKIEIDPHDISFAKMRREVTLASDFDHPHIVKYITSWVDTEEIEKLPDIVELSSDSKDDEVFTDRFRQVSMLSATRQEVIINSGNAIEWAGEDSWASTLSDEDSSPEDHELLNSASPFVESIPESENTAQLVHFGYRSASIRSSRLSSGNRRNTSELEVRYSLCIQMEFCTFSLRRYLVDRNEFIMGFFENSTDEIAREKTDGYVRESFEIATHIINGIEYLHKKGCIHRDIKPENILWNEDRKLWQICDFGLATQSEPPKKDQSDMTIAIPNRALSSGIGTLQYAAPEQRYQKSYNCLVDIYSAGFVIFEAFYPLGDLGDRIRHFEIIRKKEKLPLDFQPALSEYCEKEKALRVTETIESMIKYDPILRPTAQRILLENCFRQSDPIDFQKLLHERNALIAELDSENHVLKEKLVEKEQKLADKDVEIARLRALLPDYGSEV</sequence>
<dbReference type="OrthoDB" id="341578at2759"/>
<dbReference type="EMBL" id="FN653019">
    <property type="protein sequence ID" value="CBY22756.1"/>
    <property type="molecule type" value="Genomic_DNA"/>
</dbReference>
<dbReference type="PROSITE" id="PS50011">
    <property type="entry name" value="PROTEIN_KINASE_DOM"/>
    <property type="match status" value="1"/>
</dbReference>
<dbReference type="GO" id="GO:0005737">
    <property type="term" value="C:cytoplasm"/>
    <property type="evidence" value="ECO:0007669"/>
    <property type="project" value="TreeGrafter"/>
</dbReference>
<evidence type="ECO:0000256" key="2">
    <source>
        <dbReference type="ARBA" id="ARBA00022527"/>
    </source>
</evidence>
<dbReference type="InterPro" id="IPR017441">
    <property type="entry name" value="Protein_kinase_ATP_BS"/>
</dbReference>
<dbReference type="Pfam" id="PF00069">
    <property type="entry name" value="Pkinase"/>
    <property type="match status" value="2"/>
</dbReference>
<evidence type="ECO:0000313" key="10">
    <source>
        <dbReference type="EMBL" id="CBY22756.1"/>
    </source>
</evidence>
<name>E4WYJ2_OIKDI</name>